<keyword evidence="4" id="KW-1185">Reference proteome</keyword>
<gene>
    <name evidence="3" type="ORF">EZ313_05060</name>
</gene>
<keyword evidence="2" id="KW-0732">Signal</keyword>
<evidence type="ECO:0000256" key="2">
    <source>
        <dbReference type="SAM" id="SignalP"/>
    </source>
</evidence>
<proteinExistence type="predicted"/>
<dbReference type="Gene3D" id="1.20.120.1490">
    <property type="match status" value="1"/>
</dbReference>
<dbReference type="InterPro" id="IPR025961">
    <property type="entry name" value="Metal_resist"/>
</dbReference>
<sequence>MKIASTLALASLVASASLAQVGPYAGQQDRAIKALSERDIAELRQGQGMGLAKAAELNGYPGPAHVLEHAAALSLTPAQRSASEALMHGHKARARELGESVIEAERALDNAFASRRVDSALLQRLTSEIGLRQARLREEHLRAHLEQAALLEPQQVERYRQLRGYASPEQTSPKSSGPHRGHH</sequence>
<name>A0A4Z0C6C3_9BURK</name>
<dbReference type="Pfam" id="PF13801">
    <property type="entry name" value="Metal_resist"/>
    <property type="match status" value="1"/>
</dbReference>
<comment type="caution">
    <text evidence="3">The sequence shown here is derived from an EMBL/GenBank/DDBJ whole genome shotgun (WGS) entry which is preliminary data.</text>
</comment>
<accession>A0A4Z0C6C3</accession>
<evidence type="ECO:0000313" key="4">
    <source>
        <dbReference type="Proteomes" id="UP000298180"/>
    </source>
</evidence>
<evidence type="ECO:0000256" key="1">
    <source>
        <dbReference type="SAM" id="MobiDB-lite"/>
    </source>
</evidence>
<evidence type="ECO:0000313" key="3">
    <source>
        <dbReference type="EMBL" id="TFZ06020.1"/>
    </source>
</evidence>
<feature type="chain" id="PRO_5021218184" evidence="2">
    <location>
        <begin position="20"/>
        <end position="183"/>
    </location>
</feature>
<organism evidence="3 4">
    <name type="scientific">Ramlibacter henchirensis</name>
    <dbReference type="NCBI Taxonomy" id="204072"/>
    <lineage>
        <taxon>Bacteria</taxon>
        <taxon>Pseudomonadati</taxon>
        <taxon>Pseudomonadota</taxon>
        <taxon>Betaproteobacteria</taxon>
        <taxon>Burkholderiales</taxon>
        <taxon>Comamonadaceae</taxon>
        <taxon>Ramlibacter</taxon>
    </lineage>
</organism>
<dbReference type="OrthoDB" id="7353511at2"/>
<dbReference type="RefSeq" id="WP_135262106.1">
    <property type="nucleotide sequence ID" value="NZ_SMLM01000001.1"/>
</dbReference>
<dbReference type="Proteomes" id="UP000298180">
    <property type="component" value="Unassembled WGS sequence"/>
</dbReference>
<dbReference type="AlphaFoldDB" id="A0A4Z0C6C3"/>
<protein>
    <submittedName>
        <fullName evidence="3">Periplasmic heavy metal sensor</fullName>
    </submittedName>
</protein>
<feature type="region of interest" description="Disordered" evidence="1">
    <location>
        <begin position="160"/>
        <end position="183"/>
    </location>
</feature>
<feature type="signal peptide" evidence="2">
    <location>
        <begin position="1"/>
        <end position="19"/>
    </location>
</feature>
<reference evidence="3 4" key="1">
    <citation type="submission" date="2019-03" db="EMBL/GenBank/DDBJ databases">
        <title>Ramlibacter henchirensis DSM 14656, whole genome shotgun sequence.</title>
        <authorList>
            <person name="Zhang X."/>
            <person name="Feng G."/>
            <person name="Zhu H."/>
        </authorList>
    </citation>
    <scope>NUCLEOTIDE SEQUENCE [LARGE SCALE GENOMIC DNA]</scope>
    <source>
        <strain evidence="3 4">DSM 14656</strain>
    </source>
</reference>
<dbReference type="EMBL" id="SMLM01000001">
    <property type="protein sequence ID" value="TFZ06020.1"/>
    <property type="molecule type" value="Genomic_DNA"/>
</dbReference>